<evidence type="ECO:0000313" key="3">
    <source>
        <dbReference type="Proteomes" id="UP000019753"/>
    </source>
</evidence>
<evidence type="ECO:0000313" key="2">
    <source>
        <dbReference type="EMBL" id="EYR63589.1"/>
    </source>
</evidence>
<dbReference type="InterPro" id="IPR019099">
    <property type="entry name" value="Uncharacterised_PGPGW_TM"/>
</dbReference>
<reference evidence="2 3" key="1">
    <citation type="submission" date="2014-01" db="EMBL/GenBank/DDBJ databases">
        <title>Actinotalea ferrariae CF5-4.</title>
        <authorList>
            <person name="Chen F."/>
            <person name="Li Y."/>
            <person name="Wang G."/>
        </authorList>
    </citation>
    <scope>NUCLEOTIDE SEQUENCE [LARGE SCALE GENOMIC DNA]</scope>
    <source>
        <strain evidence="2 3">CF5-4</strain>
    </source>
</reference>
<gene>
    <name evidence="2" type="ORF">N866_19445</name>
</gene>
<dbReference type="Proteomes" id="UP000019753">
    <property type="component" value="Unassembled WGS sequence"/>
</dbReference>
<dbReference type="Pfam" id="PF09656">
    <property type="entry name" value="PGPGW"/>
    <property type="match status" value="1"/>
</dbReference>
<name>A0A021VQW0_9CELL</name>
<proteinExistence type="predicted"/>
<feature type="transmembrane region" description="Helical" evidence="1">
    <location>
        <begin position="70"/>
        <end position="89"/>
    </location>
</feature>
<dbReference type="RefSeq" id="WP_052022741.1">
    <property type="nucleotide sequence ID" value="NZ_AXCW01000082.1"/>
</dbReference>
<dbReference type="AlphaFoldDB" id="A0A021VQW0"/>
<comment type="caution">
    <text evidence="2">The sequence shown here is derived from an EMBL/GenBank/DDBJ whole genome shotgun (WGS) entry which is preliminary data.</text>
</comment>
<feature type="transmembrane region" description="Helical" evidence="1">
    <location>
        <begin position="95"/>
        <end position="116"/>
    </location>
</feature>
<evidence type="ECO:0000256" key="1">
    <source>
        <dbReference type="SAM" id="Phobius"/>
    </source>
</evidence>
<protein>
    <submittedName>
        <fullName evidence="2">Transmembrane protein (PGPGW)</fullName>
    </submittedName>
</protein>
<dbReference type="EMBL" id="AXCW01000082">
    <property type="protein sequence ID" value="EYR63589.1"/>
    <property type="molecule type" value="Genomic_DNA"/>
</dbReference>
<organism evidence="2 3">
    <name type="scientific">Actinotalea ferrariae CF5-4</name>
    <dbReference type="NCBI Taxonomy" id="948458"/>
    <lineage>
        <taxon>Bacteria</taxon>
        <taxon>Bacillati</taxon>
        <taxon>Actinomycetota</taxon>
        <taxon>Actinomycetes</taxon>
        <taxon>Micrococcales</taxon>
        <taxon>Cellulomonadaceae</taxon>
        <taxon>Actinotalea</taxon>
    </lineage>
</organism>
<keyword evidence="3" id="KW-1185">Reference proteome</keyword>
<sequence length="135" mass="13843">MGTVLVGVAGGALLLTGIALLVLPGPGFVLVAAGLAILATRFAWAERPLAYAKHKARQGVAEVRRSRLRAGASVGFALALVAIGLAQVLGADLPFMNLASAILMIGSGLVLVGTVVHARVTRGRHEADAPPRRHD</sequence>
<feature type="transmembrane region" description="Helical" evidence="1">
    <location>
        <begin position="29"/>
        <end position="49"/>
    </location>
</feature>
<keyword evidence="1" id="KW-1133">Transmembrane helix</keyword>
<keyword evidence="1 2" id="KW-0812">Transmembrane</keyword>
<accession>A0A021VQW0</accession>
<keyword evidence="1" id="KW-0472">Membrane</keyword>